<feature type="signal peptide" evidence="1">
    <location>
        <begin position="1"/>
        <end position="23"/>
    </location>
</feature>
<evidence type="ECO:0000256" key="1">
    <source>
        <dbReference type="SAM" id="SignalP"/>
    </source>
</evidence>
<name>A0A2M4B1N7_9DIPT</name>
<feature type="chain" id="PRO_5014779186" evidence="1">
    <location>
        <begin position="24"/>
        <end position="80"/>
    </location>
</feature>
<keyword evidence="1" id="KW-0732">Signal</keyword>
<sequence length="80" mass="9877">MKMVVMMMMVMVMLLCWCRQLLMQSVVCRAQKLLQTAVLLLLLGYLSWRRDVWSNNWWRWRYLDHFRRTSTSHLQLLPEM</sequence>
<protein>
    <submittedName>
        <fullName evidence="2">Putative secreted protein</fullName>
    </submittedName>
</protein>
<proteinExistence type="predicted"/>
<organism evidence="2">
    <name type="scientific">Anopheles triannulatus</name>
    <dbReference type="NCBI Taxonomy" id="58253"/>
    <lineage>
        <taxon>Eukaryota</taxon>
        <taxon>Metazoa</taxon>
        <taxon>Ecdysozoa</taxon>
        <taxon>Arthropoda</taxon>
        <taxon>Hexapoda</taxon>
        <taxon>Insecta</taxon>
        <taxon>Pterygota</taxon>
        <taxon>Neoptera</taxon>
        <taxon>Endopterygota</taxon>
        <taxon>Diptera</taxon>
        <taxon>Nematocera</taxon>
        <taxon>Culicoidea</taxon>
        <taxon>Culicidae</taxon>
        <taxon>Anophelinae</taxon>
        <taxon>Anopheles</taxon>
    </lineage>
</organism>
<reference evidence="2" key="1">
    <citation type="submission" date="2018-01" db="EMBL/GenBank/DDBJ databases">
        <title>An insight into the sialome of Amazonian anophelines.</title>
        <authorList>
            <person name="Ribeiro J.M."/>
            <person name="Scarpassa V."/>
            <person name="Calvo E."/>
        </authorList>
    </citation>
    <scope>NUCLEOTIDE SEQUENCE</scope>
    <source>
        <tissue evidence="2">Salivary glands</tissue>
    </source>
</reference>
<accession>A0A2M4B1N7</accession>
<dbReference type="EMBL" id="GGFK01013632">
    <property type="protein sequence ID" value="MBW46953.1"/>
    <property type="molecule type" value="Transcribed_RNA"/>
</dbReference>
<evidence type="ECO:0000313" key="2">
    <source>
        <dbReference type="EMBL" id="MBW46953.1"/>
    </source>
</evidence>
<dbReference type="AlphaFoldDB" id="A0A2M4B1N7"/>